<evidence type="ECO:0000259" key="4">
    <source>
        <dbReference type="PROSITE" id="PS50949"/>
    </source>
</evidence>
<dbReference type="InterPro" id="IPR036390">
    <property type="entry name" value="WH_DNA-bd_sf"/>
</dbReference>
<name>A0A7W6JVL8_9SPHN</name>
<dbReference type="EMBL" id="JACIEH010000002">
    <property type="protein sequence ID" value="MBB4099301.1"/>
    <property type="molecule type" value="Genomic_DNA"/>
</dbReference>
<dbReference type="GO" id="GO:0003700">
    <property type="term" value="F:DNA-binding transcription factor activity"/>
    <property type="evidence" value="ECO:0007669"/>
    <property type="project" value="InterPro"/>
</dbReference>
<dbReference type="CDD" id="cd07377">
    <property type="entry name" value="WHTH_GntR"/>
    <property type="match status" value="1"/>
</dbReference>
<evidence type="ECO:0000313" key="6">
    <source>
        <dbReference type="Proteomes" id="UP000557392"/>
    </source>
</evidence>
<keyword evidence="1" id="KW-0805">Transcription regulation</keyword>
<organism evidence="5 6">
    <name type="scientific">Sphingomonas kyeonggiensis</name>
    <dbReference type="NCBI Taxonomy" id="1268553"/>
    <lineage>
        <taxon>Bacteria</taxon>
        <taxon>Pseudomonadati</taxon>
        <taxon>Pseudomonadota</taxon>
        <taxon>Alphaproteobacteria</taxon>
        <taxon>Sphingomonadales</taxon>
        <taxon>Sphingomonadaceae</taxon>
        <taxon>Sphingomonas</taxon>
    </lineage>
</organism>
<sequence length="221" mass="24157">MQEKWGIERGGRGDPYERAYRGLRRDLVTGAVLPGDQIVVIEAAKRLGISPTPVREALAHLAGERLIEDRRRHGYFVPLPSWFDLVELYDLCELHLVAALREAGRSGASAPVGATEVEATSVQMDPLGEKFAAVMCLSRNTRLVLAGCSFIDCLAAARRFQVGIYGEDEALATLSALLSAGDWRQAVAVLCRILRRCRGHAEPVARAMAAAHRARNRADIV</sequence>
<dbReference type="Gene3D" id="1.10.10.10">
    <property type="entry name" value="Winged helix-like DNA-binding domain superfamily/Winged helix DNA-binding domain"/>
    <property type="match status" value="1"/>
</dbReference>
<dbReference type="InterPro" id="IPR036388">
    <property type="entry name" value="WH-like_DNA-bd_sf"/>
</dbReference>
<comment type="caution">
    <text evidence="5">The sequence shown here is derived from an EMBL/GenBank/DDBJ whole genome shotgun (WGS) entry which is preliminary data.</text>
</comment>
<accession>A0A7W6JVL8</accession>
<evidence type="ECO:0000313" key="5">
    <source>
        <dbReference type="EMBL" id="MBB4099301.1"/>
    </source>
</evidence>
<feature type="domain" description="HTH gntR-type" evidence="4">
    <location>
        <begin position="13"/>
        <end position="80"/>
    </location>
</feature>
<keyword evidence="2" id="KW-0238">DNA-binding</keyword>
<dbReference type="GO" id="GO:0003677">
    <property type="term" value="F:DNA binding"/>
    <property type="evidence" value="ECO:0007669"/>
    <property type="project" value="UniProtKB-KW"/>
</dbReference>
<evidence type="ECO:0000256" key="1">
    <source>
        <dbReference type="ARBA" id="ARBA00023015"/>
    </source>
</evidence>
<dbReference type="InterPro" id="IPR000524">
    <property type="entry name" value="Tscrpt_reg_HTH_GntR"/>
</dbReference>
<dbReference type="AlphaFoldDB" id="A0A7W6JVL8"/>
<keyword evidence="3" id="KW-0804">Transcription</keyword>
<dbReference type="PANTHER" id="PTHR43537:SF45">
    <property type="entry name" value="GNTR FAMILY REGULATORY PROTEIN"/>
    <property type="match status" value="1"/>
</dbReference>
<protein>
    <recommendedName>
        <fullName evidence="4">HTH gntR-type domain-containing protein</fullName>
    </recommendedName>
</protein>
<dbReference type="SMART" id="SM00345">
    <property type="entry name" value="HTH_GNTR"/>
    <property type="match status" value="1"/>
</dbReference>
<evidence type="ECO:0000256" key="2">
    <source>
        <dbReference type="ARBA" id="ARBA00023125"/>
    </source>
</evidence>
<dbReference type="RefSeq" id="WP_183998589.1">
    <property type="nucleotide sequence ID" value="NZ_JACIEH010000002.1"/>
</dbReference>
<dbReference type="SUPFAM" id="SSF46785">
    <property type="entry name" value="Winged helix' DNA-binding domain"/>
    <property type="match status" value="1"/>
</dbReference>
<reference evidence="5 6" key="1">
    <citation type="submission" date="2020-08" db="EMBL/GenBank/DDBJ databases">
        <title>Genomic Encyclopedia of Type Strains, Phase IV (KMG-IV): sequencing the most valuable type-strain genomes for metagenomic binning, comparative biology and taxonomic classification.</title>
        <authorList>
            <person name="Goeker M."/>
        </authorList>
    </citation>
    <scope>NUCLEOTIDE SEQUENCE [LARGE SCALE GENOMIC DNA]</scope>
    <source>
        <strain evidence="5 6">DSM 101806</strain>
    </source>
</reference>
<proteinExistence type="predicted"/>
<dbReference type="Proteomes" id="UP000557392">
    <property type="component" value="Unassembled WGS sequence"/>
</dbReference>
<dbReference type="PROSITE" id="PS50949">
    <property type="entry name" value="HTH_GNTR"/>
    <property type="match status" value="1"/>
</dbReference>
<dbReference type="Pfam" id="PF00392">
    <property type="entry name" value="GntR"/>
    <property type="match status" value="1"/>
</dbReference>
<gene>
    <name evidence="5" type="ORF">GGR46_002865</name>
</gene>
<dbReference type="PANTHER" id="PTHR43537">
    <property type="entry name" value="TRANSCRIPTIONAL REGULATOR, GNTR FAMILY"/>
    <property type="match status" value="1"/>
</dbReference>
<keyword evidence="6" id="KW-1185">Reference proteome</keyword>
<evidence type="ECO:0000256" key="3">
    <source>
        <dbReference type="ARBA" id="ARBA00023163"/>
    </source>
</evidence>